<organism evidence="1 2">
    <name type="scientific">Cupriavidus neocaledonicus</name>
    <dbReference type="NCBI Taxonomy" id="1040979"/>
    <lineage>
        <taxon>Bacteria</taxon>
        <taxon>Pseudomonadati</taxon>
        <taxon>Pseudomonadota</taxon>
        <taxon>Betaproteobacteria</taxon>
        <taxon>Burkholderiales</taxon>
        <taxon>Burkholderiaceae</taxon>
        <taxon>Cupriavidus</taxon>
    </lineage>
</organism>
<name>A0A375HWV9_9BURK</name>
<dbReference type="EMBL" id="LT984808">
    <property type="protein sequence ID" value="SPD62629.1"/>
    <property type="molecule type" value="Genomic_DNA"/>
</dbReference>
<dbReference type="Proteomes" id="UP000255168">
    <property type="component" value="Plasmid III"/>
</dbReference>
<evidence type="ECO:0000313" key="2">
    <source>
        <dbReference type="Proteomes" id="UP000255168"/>
    </source>
</evidence>
<geneLocation type="plasmid" evidence="2">
    <name>iii</name>
</geneLocation>
<evidence type="ECO:0000313" key="1">
    <source>
        <dbReference type="EMBL" id="SPD62629.1"/>
    </source>
</evidence>
<protein>
    <submittedName>
        <fullName evidence="1">Transposase</fullName>
    </submittedName>
</protein>
<reference evidence="1 2" key="1">
    <citation type="submission" date="2018-01" db="EMBL/GenBank/DDBJ databases">
        <authorList>
            <person name="Clerissi C."/>
        </authorList>
    </citation>
    <scope>NUCLEOTIDE SEQUENCE [LARGE SCALE GENOMIC DNA]</scope>
    <source>
        <strain evidence="1">Cupriavidus taiwanensis STM 6160</strain>
        <plasmid evidence="2">iii</plasmid>
    </source>
</reference>
<gene>
    <name evidence="1" type="ORF">CBM2607_P20056</name>
</gene>
<keyword evidence="1" id="KW-0614">Plasmid</keyword>
<sequence>MLNVNRRHDGANPSPAYWRHQIFGVMAPGNHRRNGAGESGATAWLGLELQQVRQQRRSRPLLDSFEVWLRERLLTLSTQSET</sequence>
<accession>A0A375HWV9</accession>
<proteinExistence type="predicted"/>
<dbReference type="AlphaFoldDB" id="A0A375HWV9"/>